<sequence>MLVSFVVKIMVEASFKDALSQRRQVSERYWLRTTPSSSNVSASSSNLFEEQQRRGSRGFRTAALRLCVLENRKRGVSSIHTIFHGCAVGGRYPRVDIVWPCKKRGDALVSYLKEPFVSLAIQLLDGTPLCPGGKIPMSVSIAKFEQKGDAFIAKQMDKKKKKKLKRVEDKILGWGMNFERRHMLALHNHSVGILLLLRLSVQMSLMKLGLP</sequence>
<comment type="caution">
    <text evidence="1">The sequence shown here is derived from an EMBL/GenBank/DDBJ whole genome shotgun (WGS) entry which is preliminary data.</text>
</comment>
<gene>
    <name evidence="1" type="ORF">MRB53_022951</name>
</gene>
<organism evidence="1 2">
    <name type="scientific">Persea americana</name>
    <name type="common">Avocado</name>
    <dbReference type="NCBI Taxonomy" id="3435"/>
    <lineage>
        <taxon>Eukaryota</taxon>
        <taxon>Viridiplantae</taxon>
        <taxon>Streptophyta</taxon>
        <taxon>Embryophyta</taxon>
        <taxon>Tracheophyta</taxon>
        <taxon>Spermatophyta</taxon>
        <taxon>Magnoliopsida</taxon>
        <taxon>Magnoliidae</taxon>
        <taxon>Laurales</taxon>
        <taxon>Lauraceae</taxon>
        <taxon>Persea</taxon>
    </lineage>
</organism>
<dbReference type="Proteomes" id="UP001234297">
    <property type="component" value="Chromosome 7"/>
</dbReference>
<reference evidence="1 2" key="1">
    <citation type="journal article" date="2022" name="Hortic Res">
        <title>A haplotype resolved chromosomal level avocado genome allows analysis of novel avocado genes.</title>
        <authorList>
            <person name="Nath O."/>
            <person name="Fletcher S.J."/>
            <person name="Hayward A."/>
            <person name="Shaw L.M."/>
            <person name="Masouleh A.K."/>
            <person name="Furtado A."/>
            <person name="Henry R.J."/>
            <person name="Mitter N."/>
        </authorList>
    </citation>
    <scope>NUCLEOTIDE SEQUENCE [LARGE SCALE GENOMIC DNA]</scope>
    <source>
        <strain evidence="2">cv. Hass</strain>
    </source>
</reference>
<accession>A0ACC2L8Y2</accession>
<evidence type="ECO:0000313" key="1">
    <source>
        <dbReference type="EMBL" id="KAJ8629628.1"/>
    </source>
</evidence>
<name>A0ACC2L8Y2_PERAE</name>
<proteinExistence type="predicted"/>
<dbReference type="EMBL" id="CM056815">
    <property type="protein sequence ID" value="KAJ8629628.1"/>
    <property type="molecule type" value="Genomic_DNA"/>
</dbReference>
<keyword evidence="2" id="KW-1185">Reference proteome</keyword>
<evidence type="ECO:0000313" key="2">
    <source>
        <dbReference type="Proteomes" id="UP001234297"/>
    </source>
</evidence>
<protein>
    <submittedName>
        <fullName evidence="1">Uncharacterized protein</fullName>
    </submittedName>
</protein>